<evidence type="ECO:0008006" key="4">
    <source>
        <dbReference type="Google" id="ProtNLM"/>
    </source>
</evidence>
<sequence>MAEAGKEPAGLAFPGGGATQWPLQRYGRFMPSGTGEPPGPGQGAGTASSLTWKVRPEGGKSREALTPVGSVLTYAHFFHFFFFKVFDSSEESGYLVLTIVISGHFFISQGPTLLEGFSLIGSKNWLKIVRRMDCLLFGTTIKNKSRMFRVQFSGGSKEQALESCCSCVQKLAQYVTVQEPDRVSQELRPSAGLLGAGESQGKDCAQHIPPQHRSHQKPEKQQQHGPAGTGTSGGRTSVSWLAQSLLVSEELSPVYEQSAWDTEDLRPFLRLCLMDQNFPAFVEEVEKELKKLTGLRN</sequence>
<evidence type="ECO:0000256" key="1">
    <source>
        <dbReference type="SAM" id="MobiDB-lite"/>
    </source>
</evidence>
<feature type="region of interest" description="Disordered" evidence="1">
    <location>
        <begin position="27"/>
        <end position="49"/>
    </location>
</feature>
<accession>A0A485PIV2</accession>
<dbReference type="InterPro" id="IPR029168">
    <property type="entry name" value="REC114L"/>
</dbReference>
<gene>
    <name evidence="2" type="ORF">LYPA_23C020050</name>
</gene>
<dbReference type="Proteomes" id="UP000386466">
    <property type="component" value="Unassembled WGS sequence"/>
</dbReference>
<feature type="region of interest" description="Disordered" evidence="1">
    <location>
        <begin position="197"/>
        <end position="234"/>
    </location>
</feature>
<dbReference type="EMBL" id="CAAGRJ010035230">
    <property type="protein sequence ID" value="VFV44163.1"/>
    <property type="molecule type" value="Genomic_DNA"/>
</dbReference>
<name>A0A485PIV2_LYNPA</name>
<keyword evidence="3" id="KW-1185">Reference proteome</keyword>
<organism evidence="2 3">
    <name type="scientific">Lynx pardinus</name>
    <name type="common">Iberian lynx</name>
    <name type="synonym">Felis pardina</name>
    <dbReference type="NCBI Taxonomy" id="191816"/>
    <lineage>
        <taxon>Eukaryota</taxon>
        <taxon>Metazoa</taxon>
        <taxon>Chordata</taxon>
        <taxon>Craniata</taxon>
        <taxon>Vertebrata</taxon>
        <taxon>Euteleostomi</taxon>
        <taxon>Mammalia</taxon>
        <taxon>Eutheria</taxon>
        <taxon>Laurasiatheria</taxon>
        <taxon>Carnivora</taxon>
        <taxon>Feliformia</taxon>
        <taxon>Felidae</taxon>
        <taxon>Felinae</taxon>
        <taxon>Lynx</taxon>
    </lineage>
</organism>
<dbReference type="PANTHER" id="PTHR34921:SF1">
    <property type="entry name" value="MEIOTIC RECOMBINATION PROTEIN REC114"/>
    <property type="match status" value="1"/>
</dbReference>
<dbReference type="PANTHER" id="PTHR34921">
    <property type="entry name" value="MEIOTIC RECOMBINATION PROTEIN REC114"/>
    <property type="match status" value="1"/>
</dbReference>
<dbReference type="Pfam" id="PF15165">
    <property type="entry name" value="REC114-like"/>
    <property type="match status" value="2"/>
</dbReference>
<reference evidence="2 3" key="1">
    <citation type="submission" date="2019-01" db="EMBL/GenBank/DDBJ databases">
        <authorList>
            <person name="Alioto T."/>
            <person name="Alioto T."/>
        </authorList>
    </citation>
    <scope>NUCLEOTIDE SEQUENCE [LARGE SCALE GENOMIC DNA]</scope>
</reference>
<dbReference type="AlphaFoldDB" id="A0A485PIV2"/>
<proteinExistence type="predicted"/>
<protein>
    <recommendedName>
        <fullName evidence="4">REC114 meiotic recombination protein</fullName>
    </recommendedName>
</protein>
<evidence type="ECO:0000313" key="3">
    <source>
        <dbReference type="Proteomes" id="UP000386466"/>
    </source>
</evidence>
<evidence type="ECO:0000313" key="2">
    <source>
        <dbReference type="EMBL" id="VFV44163.1"/>
    </source>
</evidence>